<protein>
    <recommendedName>
        <fullName evidence="1">DUF4218 domain-containing protein</fullName>
    </recommendedName>
</protein>
<dbReference type="EMBL" id="MJEQ01002778">
    <property type="protein sequence ID" value="OIT26535.1"/>
    <property type="molecule type" value="Genomic_DNA"/>
</dbReference>
<evidence type="ECO:0000313" key="2">
    <source>
        <dbReference type="EMBL" id="OIT26535.1"/>
    </source>
</evidence>
<dbReference type="InterPro" id="IPR025452">
    <property type="entry name" value="DUF4218"/>
</dbReference>
<name>A0A1J6KY29_NICAT</name>
<dbReference type="Gramene" id="OIT26535">
    <property type="protein sequence ID" value="OIT26535"/>
    <property type="gene ID" value="A4A49_65004"/>
</dbReference>
<accession>A0A1J6KY29</accession>
<dbReference type="Proteomes" id="UP000187609">
    <property type="component" value="Unassembled WGS sequence"/>
</dbReference>
<dbReference type="InterPro" id="IPR004242">
    <property type="entry name" value="Transposase_21"/>
</dbReference>
<dbReference type="AlphaFoldDB" id="A0A1J6KY29"/>
<dbReference type="PANTHER" id="PTHR10775">
    <property type="entry name" value="OS08G0208400 PROTEIN"/>
    <property type="match status" value="1"/>
</dbReference>
<evidence type="ECO:0000259" key="1">
    <source>
        <dbReference type="Pfam" id="PF13960"/>
    </source>
</evidence>
<proteinExistence type="predicted"/>
<comment type="caution">
    <text evidence="2">The sequence shown here is derived from an EMBL/GenBank/DDBJ whole genome shotgun (WGS) entry which is preliminary data.</text>
</comment>
<feature type="domain" description="DUF4218" evidence="1">
    <location>
        <begin position="513"/>
        <end position="565"/>
    </location>
</feature>
<dbReference type="PANTHER" id="PTHR10775:SF158">
    <property type="entry name" value="TNP2-LIKE TRANSPOSON PROTEIN"/>
    <property type="match status" value="1"/>
</dbReference>
<gene>
    <name evidence="2" type="ORF">A4A49_65004</name>
</gene>
<feature type="non-terminal residue" evidence="2">
    <location>
        <position position="565"/>
    </location>
</feature>
<dbReference type="Pfam" id="PF02992">
    <property type="entry name" value="Transposase_21"/>
    <property type="match status" value="1"/>
</dbReference>
<keyword evidence="3" id="KW-1185">Reference proteome</keyword>
<reference evidence="2" key="1">
    <citation type="submission" date="2016-11" db="EMBL/GenBank/DDBJ databases">
        <title>The genome of Nicotiana attenuata.</title>
        <authorList>
            <person name="Xu S."/>
            <person name="Brockmoeller T."/>
            <person name="Gaquerel E."/>
            <person name="Navarro A."/>
            <person name="Kuhl H."/>
            <person name="Gase K."/>
            <person name="Ling Z."/>
            <person name="Zhou W."/>
            <person name="Kreitzer C."/>
            <person name="Stanke M."/>
            <person name="Tang H."/>
            <person name="Lyons E."/>
            <person name="Pandey P."/>
            <person name="Pandey S.P."/>
            <person name="Timmermann B."/>
            <person name="Baldwin I.T."/>
        </authorList>
    </citation>
    <scope>NUCLEOTIDE SEQUENCE [LARGE SCALE GENOMIC DNA]</scope>
    <source>
        <strain evidence="2">UT</strain>
    </source>
</reference>
<organism evidence="2 3">
    <name type="scientific">Nicotiana attenuata</name>
    <name type="common">Coyote tobacco</name>
    <dbReference type="NCBI Taxonomy" id="49451"/>
    <lineage>
        <taxon>Eukaryota</taxon>
        <taxon>Viridiplantae</taxon>
        <taxon>Streptophyta</taxon>
        <taxon>Embryophyta</taxon>
        <taxon>Tracheophyta</taxon>
        <taxon>Spermatophyta</taxon>
        <taxon>Magnoliopsida</taxon>
        <taxon>eudicotyledons</taxon>
        <taxon>Gunneridae</taxon>
        <taxon>Pentapetalae</taxon>
        <taxon>asterids</taxon>
        <taxon>lamiids</taxon>
        <taxon>Solanales</taxon>
        <taxon>Solanaceae</taxon>
        <taxon>Nicotianoideae</taxon>
        <taxon>Nicotianeae</taxon>
        <taxon>Nicotiana</taxon>
    </lineage>
</organism>
<dbReference type="STRING" id="49451.A0A1J6KY29"/>
<sequence>MSMILELLKDAFDAKIPGSFYEAKKTINKLGLNYTKIHACPNDCMLYFGEDVGLQECKRCKSSRWKDNKKKQPAKILRYFPLKPRLQRLFMCSKTAKSMRWHSLEGSQDGLMRHPRDSQAWKTFDLLHPEFAADPRNVRLGLASDGFNPFGAMATNYSIWPVVLIPYNRPPWECMKQTSFVLSMIIPGKQLPGNDIDVYVQPLIQELRELWYDGVQTLDSSKNEIFKMRGALMWTISDFPGLGTLSGWNTYTHFACPTCNFDTDSCRLKHSRKWCFMGHRRFLERGHRFRLQRVRFNGKIEQREPPIALSGSDILKQVEGINVNFGKAPVLNDKGKRARRQTVNEDRSRQWRKRSIFFDLPYWETNLLRHNLDLMHIEKNVCENVIYTLLNDSEKSKDNIKARKDLREMGIRKELWADENGSYRPSLFTILNTKKGGFKKDIFLRTLKNVKMPDGYASNISRCIDLKQRKLFNMKSHDFHILMLHLLPIAIRNILPDKVTAVLIELSSFFRQLCAKSLSPIDLDRLQSRHFLTMNHLEMLFPPTFFTIMVHLTCHLASEIKLGGP</sequence>
<dbReference type="OMA" id="NELWADE"/>
<dbReference type="Pfam" id="PF13960">
    <property type="entry name" value="DUF4218"/>
    <property type="match status" value="1"/>
</dbReference>
<evidence type="ECO:0000313" key="3">
    <source>
        <dbReference type="Proteomes" id="UP000187609"/>
    </source>
</evidence>